<proteinExistence type="predicted"/>
<organism evidence="1 2">
    <name type="scientific">Pandoraea oxalativorans</name>
    <dbReference type="NCBI Taxonomy" id="573737"/>
    <lineage>
        <taxon>Bacteria</taxon>
        <taxon>Pseudomonadati</taxon>
        <taxon>Pseudomonadota</taxon>
        <taxon>Betaproteobacteria</taxon>
        <taxon>Burkholderiales</taxon>
        <taxon>Burkholderiaceae</taxon>
        <taxon>Pandoraea</taxon>
    </lineage>
</organism>
<dbReference type="Proteomes" id="UP000035050">
    <property type="component" value="Plasmid pPO70-2"/>
</dbReference>
<dbReference type="EMBL" id="CP011519">
    <property type="protein sequence ID" value="ANJ86804.1"/>
    <property type="molecule type" value="Genomic_DNA"/>
</dbReference>
<sequence>MFMSRISSFLPPRNGAAWGSLLLQFAESEAHCLRLPEVRLLMSCEMQSNQRFYERRGYAIVRTERIQGLDIAVLTIQPGGAARA</sequence>
<reference evidence="1" key="1">
    <citation type="submission" date="2016-06" db="EMBL/GenBank/DDBJ databases">
        <title>Pandoraea oxalativorans DSM 23570 Genome Sequencing.</title>
        <authorList>
            <person name="Ee R."/>
            <person name="Lim Y.-L."/>
            <person name="Yong D."/>
            <person name="Yin W.-F."/>
            <person name="Chan K.-G."/>
        </authorList>
    </citation>
    <scope>NUCLEOTIDE SEQUENCE</scope>
    <source>
        <strain evidence="1">DSM 23570</strain>
        <plasmid evidence="1">pPO70-2</plasmid>
    </source>
</reference>
<evidence type="ECO:0008006" key="3">
    <source>
        <dbReference type="Google" id="ProtNLM"/>
    </source>
</evidence>
<dbReference type="Gene3D" id="3.40.630.30">
    <property type="match status" value="1"/>
</dbReference>
<gene>
    <name evidence="1" type="ORF">MB84_31550</name>
</gene>
<accession>A0A192B142</accession>
<evidence type="ECO:0000313" key="2">
    <source>
        <dbReference type="Proteomes" id="UP000035050"/>
    </source>
</evidence>
<dbReference type="InterPro" id="IPR016181">
    <property type="entry name" value="Acyl_CoA_acyltransferase"/>
</dbReference>
<dbReference type="SUPFAM" id="SSF55729">
    <property type="entry name" value="Acyl-CoA N-acyltransferases (Nat)"/>
    <property type="match status" value="1"/>
</dbReference>
<protein>
    <recommendedName>
        <fullName evidence="3">N-acetyltransferase domain-containing protein</fullName>
    </recommendedName>
</protein>
<name>A0A192B142_9BURK</name>
<keyword evidence="2" id="KW-1185">Reference proteome</keyword>
<evidence type="ECO:0000313" key="1">
    <source>
        <dbReference type="EMBL" id="ANJ86804.1"/>
    </source>
</evidence>
<dbReference type="AlphaFoldDB" id="A0A192B142"/>
<keyword evidence="1" id="KW-0614">Plasmid</keyword>
<geneLocation type="plasmid" evidence="1 2">
    <name>pPO70-2</name>
</geneLocation>
<dbReference type="KEGG" id="pox:MB84_31550"/>